<dbReference type="Proteomes" id="UP000193866">
    <property type="component" value="Unassembled WGS sequence"/>
</dbReference>
<accession>A0A1X1YAJ2</accession>
<gene>
    <name evidence="1" type="ORF">AWC16_20565</name>
</gene>
<keyword evidence="2" id="KW-1185">Reference proteome</keyword>
<dbReference type="OrthoDB" id="9851883at2"/>
<dbReference type="AlphaFoldDB" id="A0A1X1YAJ2"/>
<dbReference type="EMBL" id="LQPG01000039">
    <property type="protein sequence ID" value="ORW08123.1"/>
    <property type="molecule type" value="Genomic_DNA"/>
</dbReference>
<dbReference type="STRING" id="1108812.AWC16_20565"/>
<protein>
    <submittedName>
        <fullName evidence="1">Uncharacterized protein</fullName>
    </submittedName>
</protein>
<sequence length="74" mass="7912">MSQTIGSIAAMIPPHEAQLAVAKVLAALGGQFDWDSDTTANVADAVAHIGQYLPGVPSYFNQNDEAVTFWQNLH</sequence>
<comment type="caution">
    <text evidence="1">The sequence shown here is derived from an EMBL/GenBank/DDBJ whole genome shotgun (WGS) entry which is preliminary data.</text>
</comment>
<evidence type="ECO:0000313" key="1">
    <source>
        <dbReference type="EMBL" id="ORW08123.1"/>
    </source>
</evidence>
<name>A0A1X1YAJ2_9MYCO</name>
<dbReference type="RefSeq" id="WP_085266402.1">
    <property type="nucleotide sequence ID" value="NZ_LQPG01000039.1"/>
</dbReference>
<reference evidence="1 2" key="1">
    <citation type="submission" date="2016-01" db="EMBL/GenBank/DDBJ databases">
        <title>The new phylogeny of the genus Mycobacterium.</title>
        <authorList>
            <person name="Tarcisio F."/>
            <person name="Conor M."/>
            <person name="Antonella G."/>
            <person name="Elisabetta G."/>
            <person name="Giulia F.S."/>
            <person name="Sara T."/>
            <person name="Anna F."/>
            <person name="Clotilde B."/>
            <person name="Roberto B."/>
            <person name="Veronica D.S."/>
            <person name="Fabio R."/>
            <person name="Monica P."/>
            <person name="Olivier J."/>
            <person name="Enrico T."/>
            <person name="Nicola S."/>
        </authorList>
    </citation>
    <scope>NUCLEOTIDE SEQUENCE [LARGE SCALE GENOMIC DNA]</scope>
    <source>
        <strain evidence="1 2">DSM 45394</strain>
    </source>
</reference>
<proteinExistence type="predicted"/>
<organism evidence="1 2">
    <name type="scientific">Mycolicibacter longobardus</name>
    <dbReference type="NCBI Taxonomy" id="1108812"/>
    <lineage>
        <taxon>Bacteria</taxon>
        <taxon>Bacillati</taxon>
        <taxon>Actinomycetota</taxon>
        <taxon>Actinomycetes</taxon>
        <taxon>Mycobacteriales</taxon>
        <taxon>Mycobacteriaceae</taxon>
        <taxon>Mycolicibacter</taxon>
    </lineage>
</organism>
<evidence type="ECO:0000313" key="2">
    <source>
        <dbReference type="Proteomes" id="UP000193866"/>
    </source>
</evidence>